<dbReference type="SMART" id="SM00612">
    <property type="entry name" value="Kelch"/>
    <property type="match status" value="3"/>
</dbReference>
<evidence type="ECO:0008006" key="3">
    <source>
        <dbReference type="Google" id="ProtNLM"/>
    </source>
</evidence>
<proteinExistence type="predicted"/>
<evidence type="ECO:0000313" key="2">
    <source>
        <dbReference type="Proteomes" id="UP000077202"/>
    </source>
</evidence>
<organism evidence="1 2">
    <name type="scientific">Marchantia polymorpha subsp. ruderalis</name>
    <dbReference type="NCBI Taxonomy" id="1480154"/>
    <lineage>
        <taxon>Eukaryota</taxon>
        <taxon>Viridiplantae</taxon>
        <taxon>Streptophyta</taxon>
        <taxon>Embryophyta</taxon>
        <taxon>Marchantiophyta</taxon>
        <taxon>Marchantiopsida</taxon>
        <taxon>Marchantiidae</taxon>
        <taxon>Marchantiales</taxon>
        <taxon>Marchantiaceae</taxon>
        <taxon>Marchantia</taxon>
    </lineage>
</organism>
<dbReference type="InterPro" id="IPR015915">
    <property type="entry name" value="Kelch-typ_b-propeller"/>
</dbReference>
<dbReference type="GO" id="GO:2000762">
    <property type="term" value="P:regulation of phenylpropanoid metabolic process"/>
    <property type="evidence" value="ECO:0007669"/>
    <property type="project" value="InterPro"/>
</dbReference>
<dbReference type="SUPFAM" id="SSF117281">
    <property type="entry name" value="Kelch motif"/>
    <property type="match status" value="1"/>
</dbReference>
<reference evidence="1" key="1">
    <citation type="submission" date="2016-03" db="EMBL/GenBank/DDBJ databases">
        <title>Mechanisms controlling the formation of the plant cell surface in tip-growing cells are functionally conserved among land plants.</title>
        <authorList>
            <person name="Honkanen S."/>
            <person name="Jones V.A."/>
            <person name="Morieri G."/>
            <person name="Champion C."/>
            <person name="Hetherington A.J."/>
            <person name="Kelly S."/>
            <person name="Saint-Marcoux D."/>
            <person name="Proust H."/>
            <person name="Prescott H."/>
            <person name="Dolan L."/>
        </authorList>
    </citation>
    <scope>NUCLEOTIDE SEQUENCE [LARGE SCALE GENOMIC DNA]</scope>
    <source>
        <tissue evidence="1">Whole gametophyte</tissue>
    </source>
</reference>
<evidence type="ECO:0000313" key="1">
    <source>
        <dbReference type="EMBL" id="OAE26169.1"/>
    </source>
</evidence>
<protein>
    <recommendedName>
        <fullName evidence="3">F-box domain-containing protein</fullName>
    </recommendedName>
</protein>
<dbReference type="PANTHER" id="PTHR46407">
    <property type="entry name" value="OS02G0208700 PROTEIN"/>
    <property type="match status" value="1"/>
</dbReference>
<dbReference type="Pfam" id="PF01344">
    <property type="entry name" value="Kelch_1"/>
    <property type="match status" value="1"/>
</dbReference>
<dbReference type="EMBL" id="LVLJ01002233">
    <property type="protein sequence ID" value="OAE26169.1"/>
    <property type="molecule type" value="Genomic_DNA"/>
</dbReference>
<gene>
    <name evidence="1" type="ORF">AXG93_206s1010</name>
</gene>
<dbReference type="GO" id="GO:0080037">
    <property type="term" value="P:negative regulation of cytokinin-activated signaling pathway"/>
    <property type="evidence" value="ECO:0007669"/>
    <property type="project" value="InterPro"/>
</dbReference>
<dbReference type="InterPro" id="IPR044595">
    <property type="entry name" value="KMD1-4"/>
</dbReference>
<keyword evidence="2" id="KW-1185">Reference proteome</keyword>
<name>A0A176VZD4_MARPO</name>
<sequence length="404" mass="44751">MRQKLVRMITDFLSEVASSSSSPRIRQFAESGTGEEQSLVPGISNELTIDRILTKVPWKTLYVLQSVSIAWRSAIYNRRVYDARVRNTATQTLVGLIHRAPVPKSGEPSLDNLYIRTMDHDTRTAAVPWWSQFAISLYDPVDKSWHQLPPIPHVRSGIPIRCGCVFLGGKLYVLGGDEQCNSRTRNEVYMFDLVAGPGEWQPCASMLSRRSDFPCGVIDGNILVSGGSAGLEAEMYDPKEDLWLPIADLLNLRTNHTMVTLDEQLYVLGGAVRYETEDDDGSVDIYADADFAEVYDPAKNRWKEVPQVLDGVGDHTLVVVDGKLYDFRHEAVDVTVYDVNTNSWTLSQPICWDALESMGASNGACCAITATAVDGELFALCDPHTKAMQLYVAVVAGLLLLDPE</sequence>
<dbReference type="AlphaFoldDB" id="A0A176VZD4"/>
<comment type="caution">
    <text evidence="1">The sequence shown here is derived from an EMBL/GenBank/DDBJ whole genome shotgun (WGS) entry which is preliminary data.</text>
</comment>
<dbReference type="Gene3D" id="2.120.10.80">
    <property type="entry name" value="Kelch-type beta propeller"/>
    <property type="match status" value="1"/>
</dbReference>
<dbReference type="PANTHER" id="PTHR46407:SF3">
    <property type="entry name" value="OS02G0208700 PROTEIN"/>
    <property type="match status" value="1"/>
</dbReference>
<dbReference type="Proteomes" id="UP000077202">
    <property type="component" value="Unassembled WGS sequence"/>
</dbReference>
<dbReference type="InterPro" id="IPR006652">
    <property type="entry name" value="Kelch_1"/>
</dbReference>
<accession>A0A176VZD4</accession>